<dbReference type="SUPFAM" id="SSF55347">
    <property type="entry name" value="Glyceraldehyde-3-phosphate dehydrogenase-like, C-terminal domain"/>
    <property type="match status" value="1"/>
</dbReference>
<accession>A0A382JM18</accession>
<gene>
    <name evidence="2" type="ORF">METZ01_LOCUS265589</name>
</gene>
<reference evidence="2" key="1">
    <citation type="submission" date="2018-05" db="EMBL/GenBank/DDBJ databases">
        <authorList>
            <person name="Lanie J.A."/>
            <person name="Ng W.-L."/>
            <person name="Kazmierczak K.M."/>
            <person name="Andrzejewski T.M."/>
            <person name="Davidsen T.M."/>
            <person name="Wayne K.J."/>
            <person name="Tettelin H."/>
            <person name="Glass J.I."/>
            <person name="Rusch D."/>
            <person name="Podicherti R."/>
            <person name="Tsui H.-C.T."/>
            <person name="Winkler M.E."/>
        </authorList>
    </citation>
    <scope>NUCLEOTIDE SEQUENCE</scope>
</reference>
<organism evidence="2">
    <name type="scientific">marine metagenome</name>
    <dbReference type="NCBI Taxonomy" id="408172"/>
    <lineage>
        <taxon>unclassified sequences</taxon>
        <taxon>metagenomes</taxon>
        <taxon>ecological metagenomes</taxon>
    </lineage>
</organism>
<sequence length="238" mass="27342">MAVLGAVEGHGVKHTKTETLGGRSDRIWTADKKWSGTSIVENGIHYTDIMRYWTNSDIKWVQANYTERPENLQDQEGSNPIAYSVVYGFENGCVANLLYTKPAKSFFSENYEYIITTHSTVKFEDDYVAYEYLDQDWPPSDKPDLKDLRKIISKNPSKEPMMEFENTYKMIRTFVEAMDSNDKSKLRCNYENSINSIASVLAANASNLLNGDKINIDEFITSEKFSKFRSKEKNLITE</sequence>
<dbReference type="InterPro" id="IPR055170">
    <property type="entry name" value="GFO_IDH_MocA-like_dom"/>
</dbReference>
<dbReference type="Gene3D" id="3.30.360.10">
    <property type="entry name" value="Dihydrodipicolinate Reductase, domain 2"/>
    <property type="match status" value="1"/>
</dbReference>
<protein>
    <recommendedName>
        <fullName evidence="1">GFO/IDH/MocA-like oxidoreductase domain-containing protein</fullName>
    </recommendedName>
</protein>
<evidence type="ECO:0000259" key="1">
    <source>
        <dbReference type="Pfam" id="PF22725"/>
    </source>
</evidence>
<proteinExistence type="predicted"/>
<evidence type="ECO:0000313" key="2">
    <source>
        <dbReference type="EMBL" id="SVC12735.1"/>
    </source>
</evidence>
<name>A0A382JM18_9ZZZZ</name>
<dbReference type="AlphaFoldDB" id="A0A382JM18"/>
<feature type="domain" description="GFO/IDH/MocA-like oxidoreductase" evidence="1">
    <location>
        <begin position="23"/>
        <end position="100"/>
    </location>
</feature>
<dbReference type="EMBL" id="UINC01074991">
    <property type="protein sequence ID" value="SVC12735.1"/>
    <property type="molecule type" value="Genomic_DNA"/>
</dbReference>
<dbReference type="Pfam" id="PF22725">
    <property type="entry name" value="GFO_IDH_MocA_C3"/>
    <property type="match status" value="1"/>
</dbReference>